<dbReference type="AlphaFoldDB" id="A0A9Q1C218"/>
<comment type="caution">
    <text evidence="4">The sequence shown here is derived from an EMBL/GenBank/DDBJ whole genome shotgun (WGS) entry which is preliminary data.</text>
</comment>
<keyword evidence="2" id="KW-0802">TPR repeat</keyword>
<evidence type="ECO:0000313" key="4">
    <source>
        <dbReference type="EMBL" id="KAJ8037196.1"/>
    </source>
</evidence>
<dbReference type="InterPro" id="IPR046880">
    <property type="entry name" value="TPR-S"/>
</dbReference>
<dbReference type="InterPro" id="IPR011990">
    <property type="entry name" value="TPR-like_helical_dom_sf"/>
</dbReference>
<dbReference type="PANTHER" id="PTHR10271">
    <property type="entry name" value="INTERFERON-INDUCED PROTEIN WITH TETRATRICOPEPTIDE REPEATS"/>
    <property type="match status" value="1"/>
</dbReference>
<sequence>MVDESPAWKDIPCHFTWGISDETTELYETKKRFLQQNADKYDGDVNTCPMLLFLGFLEYKTSGSEKGLRMLDKADELIDKMDDDNEKSAHKVVSLANRAWILTNDDDSQNAAKVIVDLENLWDKTTLEKQREKQAYIFAIGAFSLRRFAPKFHITAEDMYRKALAVYPNKSRWNHDMGRLVGQLGRIKGENLTNEEREFYNRALQFESDYTPARVSLIQSFLRTKEFSAAKQEVDKLDCKDNPSAIFTTARFYTMQRRYDEALRILKDAENLNHSEIFKQMGHVYKSMAYSERGEKRTAYFEKALECYDKCINLFPMGLYASLDKASLLRELGRNDEGERVFKELLEEEREFIPEQKVLLRSRYVEFLKKTSYGRETDIVKLSKEVITEATEKCVEINDKGKRYFTDSAKRCVRQAKGDLLGHYQRNKMWDDMIKVNAMLKPFGM</sequence>
<accession>A0A9Q1C218</accession>
<name>A0A9Q1C218_HOLLE</name>
<dbReference type="SUPFAM" id="SSF48452">
    <property type="entry name" value="TPR-like"/>
    <property type="match status" value="1"/>
</dbReference>
<keyword evidence="1" id="KW-0677">Repeat</keyword>
<dbReference type="Gene3D" id="1.25.40.10">
    <property type="entry name" value="Tetratricopeptide repeat domain"/>
    <property type="match status" value="2"/>
</dbReference>
<reference evidence="4" key="1">
    <citation type="submission" date="2021-10" db="EMBL/GenBank/DDBJ databases">
        <title>Tropical sea cucumber genome reveals ecological adaptation and Cuvierian tubules defense mechanism.</title>
        <authorList>
            <person name="Chen T."/>
        </authorList>
    </citation>
    <scope>NUCLEOTIDE SEQUENCE</scope>
    <source>
        <strain evidence="4">Nanhai2018</strain>
        <tissue evidence="4">Muscle</tissue>
    </source>
</reference>
<evidence type="ECO:0000256" key="3">
    <source>
        <dbReference type="ARBA" id="ARBA00038336"/>
    </source>
</evidence>
<proteinExistence type="inferred from homology"/>
<comment type="similarity">
    <text evidence="3">Belongs to the IFIT family.</text>
</comment>
<evidence type="ECO:0000256" key="2">
    <source>
        <dbReference type="ARBA" id="ARBA00022803"/>
    </source>
</evidence>
<protein>
    <submittedName>
        <fullName evidence="4">Interferon-induced protein with tetratricopeptide repeats 5</fullName>
    </submittedName>
</protein>
<keyword evidence="5" id="KW-1185">Reference proteome</keyword>
<dbReference type="OrthoDB" id="343875at2759"/>
<gene>
    <name evidence="4" type="ORF">HOLleu_17950</name>
</gene>
<dbReference type="GO" id="GO:0005829">
    <property type="term" value="C:cytosol"/>
    <property type="evidence" value="ECO:0007669"/>
    <property type="project" value="TreeGrafter"/>
</dbReference>
<evidence type="ECO:0000313" key="5">
    <source>
        <dbReference type="Proteomes" id="UP001152320"/>
    </source>
</evidence>
<dbReference type="PANTHER" id="PTHR10271:SF0">
    <property type="entry name" value="INTERFERON-INDUCED PROTEIN WITH TETRATRICOPEPTIDE REPEATS 5"/>
    <property type="match status" value="1"/>
</dbReference>
<evidence type="ECO:0000256" key="1">
    <source>
        <dbReference type="ARBA" id="ARBA00022737"/>
    </source>
</evidence>
<dbReference type="Pfam" id="PF20308">
    <property type="entry name" value="TPR-S"/>
    <property type="match status" value="1"/>
</dbReference>
<dbReference type="GO" id="GO:0051607">
    <property type="term" value="P:defense response to virus"/>
    <property type="evidence" value="ECO:0007669"/>
    <property type="project" value="TreeGrafter"/>
</dbReference>
<dbReference type="EMBL" id="JAIZAY010000008">
    <property type="protein sequence ID" value="KAJ8037196.1"/>
    <property type="molecule type" value="Genomic_DNA"/>
</dbReference>
<dbReference type="Proteomes" id="UP001152320">
    <property type="component" value="Chromosome 8"/>
</dbReference>
<organism evidence="4 5">
    <name type="scientific">Holothuria leucospilota</name>
    <name type="common">Black long sea cucumber</name>
    <name type="synonym">Mertensiothuria leucospilota</name>
    <dbReference type="NCBI Taxonomy" id="206669"/>
    <lineage>
        <taxon>Eukaryota</taxon>
        <taxon>Metazoa</taxon>
        <taxon>Echinodermata</taxon>
        <taxon>Eleutherozoa</taxon>
        <taxon>Echinozoa</taxon>
        <taxon>Holothuroidea</taxon>
        <taxon>Aspidochirotacea</taxon>
        <taxon>Aspidochirotida</taxon>
        <taxon>Holothuriidae</taxon>
        <taxon>Holothuria</taxon>
    </lineage>
</organism>